<dbReference type="GO" id="GO:0046872">
    <property type="term" value="F:metal ion binding"/>
    <property type="evidence" value="ECO:0007669"/>
    <property type="project" value="UniProtKB-KW"/>
</dbReference>
<feature type="compositionally biased region" description="Basic and acidic residues" evidence="9">
    <location>
        <begin position="653"/>
        <end position="662"/>
    </location>
</feature>
<comment type="caution">
    <text evidence="11">The sequence shown here is derived from an EMBL/GenBank/DDBJ whole genome shotgun (WGS) entry which is preliminary data.</text>
</comment>
<evidence type="ECO:0000256" key="5">
    <source>
        <dbReference type="ARBA" id="ARBA00023136"/>
    </source>
</evidence>
<feature type="binding site" evidence="6">
    <location>
        <position position="42"/>
    </location>
    <ligand>
        <name>Na(+)</name>
        <dbReference type="ChEBI" id="CHEBI:29101"/>
        <label>1</label>
    </ligand>
</feature>
<dbReference type="Pfam" id="PF00209">
    <property type="entry name" value="SNF"/>
    <property type="match status" value="2"/>
</dbReference>
<dbReference type="GO" id="GO:0035725">
    <property type="term" value="P:sodium ion transmembrane transport"/>
    <property type="evidence" value="ECO:0007669"/>
    <property type="project" value="TreeGrafter"/>
</dbReference>
<evidence type="ECO:0000256" key="8">
    <source>
        <dbReference type="RuleBase" id="RU003732"/>
    </source>
</evidence>
<dbReference type="AlphaFoldDB" id="A0AAD9JEV0"/>
<feature type="transmembrane region" description="Helical" evidence="10">
    <location>
        <begin position="33"/>
        <end position="51"/>
    </location>
</feature>
<evidence type="ECO:0000256" key="7">
    <source>
        <dbReference type="PIRSR" id="PIRSR600175-2"/>
    </source>
</evidence>
<dbReference type="PRINTS" id="PR00176">
    <property type="entry name" value="NANEUSMPORT"/>
</dbReference>
<feature type="binding site" evidence="6">
    <location>
        <position position="39"/>
    </location>
    <ligand>
        <name>Na(+)</name>
        <dbReference type="ChEBI" id="CHEBI:29101"/>
        <label>1</label>
    </ligand>
</feature>
<feature type="transmembrane region" description="Helical" evidence="10">
    <location>
        <begin position="245"/>
        <end position="263"/>
    </location>
</feature>
<keyword evidence="6" id="KW-0915">Sodium</keyword>
<evidence type="ECO:0000256" key="2">
    <source>
        <dbReference type="ARBA" id="ARBA00022448"/>
    </source>
</evidence>
<dbReference type="PANTHER" id="PTHR11616:SF240">
    <property type="entry name" value="BLOATED TUBULES, ISOFORM B-RELATED"/>
    <property type="match status" value="1"/>
</dbReference>
<dbReference type="GO" id="GO:0005886">
    <property type="term" value="C:plasma membrane"/>
    <property type="evidence" value="ECO:0007669"/>
    <property type="project" value="TreeGrafter"/>
</dbReference>
<reference evidence="11" key="1">
    <citation type="journal article" date="2023" name="Mol. Biol. Evol.">
        <title>Third-Generation Sequencing Reveals the Adaptive Role of the Epigenome in Three Deep-Sea Polychaetes.</title>
        <authorList>
            <person name="Perez M."/>
            <person name="Aroh O."/>
            <person name="Sun Y."/>
            <person name="Lan Y."/>
            <person name="Juniper S.K."/>
            <person name="Young C.R."/>
            <person name="Angers B."/>
            <person name="Qian P.Y."/>
        </authorList>
    </citation>
    <scope>NUCLEOTIDE SEQUENCE</scope>
    <source>
        <strain evidence="11">P08H-3</strain>
    </source>
</reference>
<feature type="transmembrane region" description="Helical" evidence="10">
    <location>
        <begin position="454"/>
        <end position="478"/>
    </location>
</feature>
<dbReference type="InterPro" id="IPR037272">
    <property type="entry name" value="SNS_sf"/>
</dbReference>
<sequence length="695" mass="78397">MGNKHGKKSKQEEVEDNEVSGDDRGKWANPMEFILSCLGYAVGLGNVWRFPYLCYTNGGGAFLIPYAIMLTFVGLPVFFIELSVGQYCGGGPLTVFDASPLFRGVGLGMVIISFVGSIYYNMIIGWSLYYMFASWAKVLPWASCDHEYNTENCYSRKEEIQYCTGDDSTAVWYNNICYNSTYLSQWDVTYPCNGSDPNSETCLSNTVKEGLKNLTAKRVGASEEYFNFGMLERLDTMEETGEMKWQLVLILLLAWVLCYLCVVRGIKSSGKVVYFTATFPYLIIFILLIRGALLEGSLEGIKFYIIPEWDELKKPKVWVDAAGQIFFSLSVGMGGLMTFASYNKFHNNVYRDALIVAIGNCLTSFIAGFAIFSILGHLAFILDRNVADVAQSGSGLAFVAYPEVVLWLEPPQLWSTLFFFMLLTLGLDSQFAGLENIMTAIVDLNPNLRKHKHWVALVLCLAMFLLGLTMCTQSGIYWLELMSYYSSGWSLVLIGLCEAIVFAWVYTAKRLMKDIEAMTGSKLYMHWWVCWSIITPLLLIAILIFNIIDTTPLSYGGYQLPSWAQTLGWLMAVVSVVVIPIFMIYEIVKSYKDPDYQDLTFGARICKLTKPNRNWKPSFEKEAEQKLLKMRALSDKLSANSVSNLGNINPGYEEPHPDKKEQTGIQRSSVMGYDSAAPRYEEPDLEMKETCITKF</sequence>
<feature type="transmembrane region" description="Helical" evidence="10">
    <location>
        <begin position="413"/>
        <end position="434"/>
    </location>
</feature>
<feature type="region of interest" description="Disordered" evidence="9">
    <location>
        <begin position="647"/>
        <end position="684"/>
    </location>
</feature>
<keyword evidence="3 8" id="KW-0812">Transmembrane</keyword>
<feature type="binding site" evidence="6">
    <location>
        <position position="425"/>
    </location>
    <ligand>
        <name>Na(+)</name>
        <dbReference type="ChEBI" id="CHEBI:29101"/>
        <label>1</label>
    </ligand>
</feature>
<name>A0AAD9JEV0_9ANNE</name>
<feature type="binding site" evidence="6">
    <location>
        <position position="360"/>
    </location>
    <ligand>
        <name>Na(+)</name>
        <dbReference type="ChEBI" id="CHEBI:29101"/>
        <label>1</label>
    </ligand>
</feature>
<keyword evidence="5 10" id="KW-0472">Membrane</keyword>
<accession>A0AAD9JEV0</accession>
<keyword evidence="8" id="KW-0769">Symport</keyword>
<keyword evidence="4 10" id="KW-1133">Transmembrane helix</keyword>
<feature type="transmembrane region" description="Helical" evidence="10">
    <location>
        <begin position="272"/>
        <end position="293"/>
    </location>
</feature>
<dbReference type="EMBL" id="JAODUP010000349">
    <property type="protein sequence ID" value="KAK2151827.1"/>
    <property type="molecule type" value="Genomic_DNA"/>
</dbReference>
<feature type="binding site" evidence="6">
    <location>
        <position position="429"/>
    </location>
    <ligand>
        <name>Na(+)</name>
        <dbReference type="ChEBI" id="CHEBI:29101"/>
        <label>1</label>
    </ligand>
</feature>
<dbReference type="InterPro" id="IPR000175">
    <property type="entry name" value="Na/ntran_symport"/>
</dbReference>
<feature type="transmembrane region" description="Helical" evidence="10">
    <location>
        <begin position="568"/>
        <end position="588"/>
    </location>
</feature>
<feature type="binding site" evidence="6">
    <location>
        <position position="328"/>
    </location>
    <ligand>
        <name>Na(+)</name>
        <dbReference type="ChEBI" id="CHEBI:29101"/>
        <label>1</label>
    </ligand>
</feature>
<feature type="region of interest" description="Disordered" evidence="9">
    <location>
        <begin position="1"/>
        <end position="23"/>
    </location>
</feature>
<evidence type="ECO:0000313" key="12">
    <source>
        <dbReference type="Proteomes" id="UP001208570"/>
    </source>
</evidence>
<gene>
    <name evidence="11" type="ORF">LSH36_349g00006</name>
</gene>
<dbReference type="SUPFAM" id="SSF161070">
    <property type="entry name" value="SNF-like"/>
    <property type="match status" value="1"/>
</dbReference>
<evidence type="ECO:0000256" key="3">
    <source>
        <dbReference type="ARBA" id="ARBA00022692"/>
    </source>
</evidence>
<dbReference type="Proteomes" id="UP001208570">
    <property type="component" value="Unassembled WGS sequence"/>
</dbReference>
<evidence type="ECO:0000256" key="10">
    <source>
        <dbReference type="SAM" id="Phobius"/>
    </source>
</evidence>
<evidence type="ECO:0000256" key="4">
    <source>
        <dbReference type="ARBA" id="ARBA00022989"/>
    </source>
</evidence>
<keyword evidence="7" id="KW-1015">Disulfide bond</keyword>
<feature type="binding site" evidence="6">
    <location>
        <position position="41"/>
    </location>
    <ligand>
        <name>Na(+)</name>
        <dbReference type="ChEBI" id="CHEBI:29101"/>
        <label>1</label>
    </ligand>
</feature>
<evidence type="ECO:0000256" key="6">
    <source>
        <dbReference type="PIRSR" id="PIRSR600175-1"/>
    </source>
</evidence>
<keyword evidence="2 8" id="KW-0813">Transport</keyword>
<dbReference type="PANTHER" id="PTHR11616">
    <property type="entry name" value="SODIUM/CHLORIDE DEPENDENT TRANSPORTER"/>
    <property type="match status" value="1"/>
</dbReference>
<keyword evidence="12" id="KW-1185">Reference proteome</keyword>
<comment type="subcellular location">
    <subcellularLocation>
        <location evidence="1">Membrane</location>
        <topology evidence="1">Multi-pass membrane protein</topology>
    </subcellularLocation>
</comment>
<protein>
    <recommendedName>
        <fullName evidence="8">Transporter</fullName>
    </recommendedName>
</protein>
<evidence type="ECO:0000256" key="1">
    <source>
        <dbReference type="ARBA" id="ARBA00004141"/>
    </source>
</evidence>
<feature type="transmembrane region" description="Helical" evidence="10">
    <location>
        <begin position="105"/>
        <end position="132"/>
    </location>
</feature>
<evidence type="ECO:0000256" key="9">
    <source>
        <dbReference type="SAM" id="MobiDB-lite"/>
    </source>
</evidence>
<feature type="disulfide bond" evidence="7">
    <location>
        <begin position="144"/>
        <end position="153"/>
    </location>
</feature>
<evidence type="ECO:0000313" key="11">
    <source>
        <dbReference type="EMBL" id="KAK2151827.1"/>
    </source>
</evidence>
<feature type="transmembrane region" description="Helical" evidence="10">
    <location>
        <begin position="527"/>
        <end position="548"/>
    </location>
</feature>
<feature type="transmembrane region" description="Helical" evidence="10">
    <location>
        <begin position="354"/>
        <end position="382"/>
    </location>
</feature>
<keyword evidence="6" id="KW-0479">Metal-binding</keyword>
<dbReference type="GO" id="GO:0006865">
    <property type="term" value="P:amino acid transport"/>
    <property type="evidence" value="ECO:0007669"/>
    <property type="project" value="TreeGrafter"/>
</dbReference>
<organism evidence="11 12">
    <name type="scientific">Paralvinella palmiformis</name>
    <dbReference type="NCBI Taxonomy" id="53620"/>
    <lineage>
        <taxon>Eukaryota</taxon>
        <taxon>Metazoa</taxon>
        <taxon>Spiralia</taxon>
        <taxon>Lophotrochozoa</taxon>
        <taxon>Annelida</taxon>
        <taxon>Polychaeta</taxon>
        <taxon>Sedentaria</taxon>
        <taxon>Canalipalpata</taxon>
        <taxon>Terebellida</taxon>
        <taxon>Terebelliformia</taxon>
        <taxon>Alvinellidae</taxon>
        <taxon>Paralvinella</taxon>
    </lineage>
</organism>
<dbReference type="PROSITE" id="PS00610">
    <property type="entry name" value="NA_NEUROTRAN_SYMP_1"/>
    <property type="match status" value="1"/>
</dbReference>
<comment type="similarity">
    <text evidence="8">Belongs to the sodium:neurotransmitter symporter (SNF) (TC 2.A.22) family.</text>
</comment>
<feature type="transmembrane region" description="Helical" evidence="10">
    <location>
        <begin position="321"/>
        <end position="342"/>
    </location>
</feature>
<feature type="binding site" evidence="6">
    <location>
        <position position="428"/>
    </location>
    <ligand>
        <name>Na(+)</name>
        <dbReference type="ChEBI" id="CHEBI:29101"/>
        <label>1</label>
    </ligand>
</feature>
<feature type="binding site" evidence="6">
    <location>
        <position position="46"/>
    </location>
    <ligand>
        <name>Na(+)</name>
        <dbReference type="ChEBI" id="CHEBI:29101"/>
        <label>1</label>
    </ligand>
</feature>
<dbReference type="PROSITE" id="PS50267">
    <property type="entry name" value="NA_NEUROTRAN_SYMP_3"/>
    <property type="match status" value="1"/>
</dbReference>
<feature type="transmembrane region" description="Helical" evidence="10">
    <location>
        <begin position="484"/>
        <end position="506"/>
    </location>
</feature>
<proteinExistence type="inferred from homology"/>
<feature type="transmembrane region" description="Helical" evidence="10">
    <location>
        <begin position="63"/>
        <end position="84"/>
    </location>
</feature>
<dbReference type="GO" id="GO:0015293">
    <property type="term" value="F:symporter activity"/>
    <property type="evidence" value="ECO:0007669"/>
    <property type="project" value="UniProtKB-KW"/>
</dbReference>